<proteinExistence type="predicted"/>
<protein>
    <submittedName>
        <fullName evidence="1">Uncharacterized protein</fullName>
    </submittedName>
</protein>
<evidence type="ECO:0000313" key="1">
    <source>
        <dbReference type="EMBL" id="GJT97106.1"/>
    </source>
</evidence>
<name>A0ABQ5IBL6_9ASTR</name>
<comment type="caution">
    <text evidence="1">The sequence shown here is derived from an EMBL/GenBank/DDBJ whole genome shotgun (WGS) entry which is preliminary data.</text>
</comment>
<gene>
    <name evidence="1" type="ORF">Tco_1092624</name>
</gene>
<keyword evidence="2" id="KW-1185">Reference proteome</keyword>
<accession>A0ABQ5IBL6</accession>
<organism evidence="1 2">
    <name type="scientific">Tanacetum coccineum</name>
    <dbReference type="NCBI Taxonomy" id="301880"/>
    <lineage>
        <taxon>Eukaryota</taxon>
        <taxon>Viridiplantae</taxon>
        <taxon>Streptophyta</taxon>
        <taxon>Embryophyta</taxon>
        <taxon>Tracheophyta</taxon>
        <taxon>Spermatophyta</taxon>
        <taxon>Magnoliopsida</taxon>
        <taxon>eudicotyledons</taxon>
        <taxon>Gunneridae</taxon>
        <taxon>Pentapetalae</taxon>
        <taxon>asterids</taxon>
        <taxon>campanulids</taxon>
        <taxon>Asterales</taxon>
        <taxon>Asteraceae</taxon>
        <taxon>Asteroideae</taxon>
        <taxon>Anthemideae</taxon>
        <taxon>Anthemidinae</taxon>
        <taxon>Tanacetum</taxon>
    </lineage>
</organism>
<evidence type="ECO:0000313" key="2">
    <source>
        <dbReference type="Proteomes" id="UP001151760"/>
    </source>
</evidence>
<dbReference type="EMBL" id="BQNB010020543">
    <property type="protein sequence ID" value="GJT97106.1"/>
    <property type="molecule type" value="Genomic_DNA"/>
</dbReference>
<sequence>MLPNTCRDLKGDVPDLEGTLYDIVHYMSDVPLNRITEFETAQRQLEVGQLMASGEKAGLTDRIRRLRLENLKVRALLCIKGYWVDSFRDHMSLSQEEFFQIRRDRDDARRRLRRLELFVERRLGFRP</sequence>
<dbReference type="Proteomes" id="UP001151760">
    <property type="component" value="Unassembled WGS sequence"/>
</dbReference>
<reference evidence="1" key="2">
    <citation type="submission" date="2022-01" db="EMBL/GenBank/DDBJ databases">
        <authorList>
            <person name="Yamashiro T."/>
            <person name="Shiraishi A."/>
            <person name="Satake H."/>
            <person name="Nakayama K."/>
        </authorList>
    </citation>
    <scope>NUCLEOTIDE SEQUENCE</scope>
</reference>
<reference evidence="1" key="1">
    <citation type="journal article" date="2022" name="Int. J. Mol. Sci.">
        <title>Draft Genome of Tanacetum Coccineum: Genomic Comparison of Closely Related Tanacetum-Family Plants.</title>
        <authorList>
            <person name="Yamashiro T."/>
            <person name="Shiraishi A."/>
            <person name="Nakayama K."/>
            <person name="Satake H."/>
        </authorList>
    </citation>
    <scope>NUCLEOTIDE SEQUENCE</scope>
</reference>